<keyword evidence="1 4" id="KW-0489">Methyltransferase</keyword>
<dbReference type="PANTHER" id="PTHR10509">
    <property type="entry name" value="O-METHYLTRANSFERASE-RELATED"/>
    <property type="match status" value="1"/>
</dbReference>
<dbReference type="STRING" id="373903.Hore_05830"/>
<proteinExistence type="inferred from homology"/>
<feature type="binding site" evidence="4">
    <location>
        <position position="151"/>
    </location>
    <ligand>
        <name>Mg(2+)</name>
        <dbReference type="ChEBI" id="CHEBI:18420"/>
    </ligand>
</feature>
<evidence type="ECO:0000256" key="2">
    <source>
        <dbReference type="ARBA" id="ARBA00022679"/>
    </source>
</evidence>
<dbReference type="CDD" id="cd02440">
    <property type="entry name" value="AdoMet_MTases"/>
    <property type="match status" value="1"/>
</dbReference>
<dbReference type="GO" id="GO:0008171">
    <property type="term" value="F:O-methyltransferase activity"/>
    <property type="evidence" value="ECO:0007669"/>
    <property type="project" value="InterPro"/>
</dbReference>
<keyword evidence="4" id="KW-0460">Magnesium</keyword>
<evidence type="ECO:0000256" key="3">
    <source>
        <dbReference type="ARBA" id="ARBA00022691"/>
    </source>
</evidence>
<dbReference type="eggNOG" id="COG4122">
    <property type="taxonomic scope" value="Bacteria"/>
</dbReference>
<feature type="binding site" evidence="4">
    <location>
        <position position="61"/>
    </location>
    <ligand>
        <name>S-adenosyl-L-methionine</name>
        <dbReference type="ChEBI" id="CHEBI:59789"/>
    </ligand>
</feature>
<dbReference type="OrthoDB" id="9799672at2"/>
<accession>B8D2B3</accession>
<dbReference type="EMBL" id="CP001098">
    <property type="protein sequence ID" value="ACL69340.1"/>
    <property type="molecule type" value="Genomic_DNA"/>
</dbReference>
<feature type="binding site" evidence="4">
    <location>
        <position position="79"/>
    </location>
    <ligand>
        <name>S-adenosyl-L-methionine</name>
        <dbReference type="ChEBI" id="CHEBI:59789"/>
    </ligand>
</feature>
<comment type="subunit">
    <text evidence="4">Homodimer.</text>
</comment>
<dbReference type="InterPro" id="IPR043675">
    <property type="entry name" value="TrmR_methyltr"/>
</dbReference>
<dbReference type="InterPro" id="IPR002935">
    <property type="entry name" value="SAM_O-MeTrfase"/>
</dbReference>
<evidence type="ECO:0000256" key="1">
    <source>
        <dbReference type="ARBA" id="ARBA00022603"/>
    </source>
</evidence>
<feature type="binding site" evidence="4">
    <location>
        <position position="31"/>
    </location>
    <ligand>
        <name>S-adenosyl-L-methionine</name>
        <dbReference type="ChEBI" id="CHEBI:59789"/>
    </ligand>
</feature>
<sequence length="212" mass="24150">MNDDRSISFVKTTELLKNIEEEARRRYIPVVRPEVGQFLMILTRLVNPVRILEIGTAIGYSTIWMARGSSPGTEIVTIEKNEESAFEALENFKKAGIEDRINIKIGDALEIIPFLRRQFDLVFIDGAKGQYINYFDLVIDLLPIGGVIVADNVLYRGKVKKGGYIKHKHRTMVRNLRNYLDKINNHKLFDSTVIPVGDGISLSVRRKNSEKS</sequence>
<feature type="binding site" evidence="4">
    <location>
        <position position="152"/>
    </location>
    <ligand>
        <name>Mg(2+)</name>
        <dbReference type="ChEBI" id="CHEBI:18420"/>
    </ligand>
</feature>
<dbReference type="Gene3D" id="3.40.50.150">
    <property type="entry name" value="Vaccinia Virus protein VP39"/>
    <property type="match status" value="1"/>
</dbReference>
<keyword evidence="3 4" id="KW-0949">S-adenosyl-L-methionine</keyword>
<dbReference type="HAMAP" id="MF_02217">
    <property type="entry name" value="TrmR_methyltr"/>
    <property type="match status" value="1"/>
</dbReference>
<keyword evidence="4" id="KW-0819">tRNA processing</keyword>
<dbReference type="InterPro" id="IPR029063">
    <property type="entry name" value="SAM-dependent_MTases_sf"/>
</dbReference>
<comment type="function">
    <text evidence="4">Catalyzes the methylation of 5-hydroxyuridine (ho5U) to form 5-methoxyuridine (mo5U) at position 34 in tRNAs.</text>
</comment>
<dbReference type="Pfam" id="PF01596">
    <property type="entry name" value="Methyltransf_3"/>
    <property type="match status" value="1"/>
</dbReference>
<dbReference type="GO" id="GO:0000287">
    <property type="term" value="F:magnesium ion binding"/>
    <property type="evidence" value="ECO:0007669"/>
    <property type="project" value="UniProtKB-UniRule"/>
</dbReference>
<name>B8D2B3_HALOH</name>
<comment type="similarity">
    <text evidence="4">Belongs to the class I-like SAM-binding methyltransferase superfamily. Cation-dependent O-methyltransferase family.</text>
</comment>
<feature type="binding site" evidence="4">
    <location>
        <position position="125"/>
    </location>
    <ligand>
        <name>Mg(2+)</name>
        <dbReference type="ChEBI" id="CHEBI:18420"/>
    </ligand>
</feature>
<reference evidence="5 6" key="1">
    <citation type="journal article" date="2009" name="PLoS ONE">
        <title>Genome analysis of the anaerobic thermohalophilic bacterium Halothermothrix orenii.</title>
        <authorList>
            <person name="Mavromatis K."/>
            <person name="Ivanova N."/>
            <person name="Anderson I."/>
            <person name="Lykidis A."/>
            <person name="Hooper S.D."/>
            <person name="Sun H."/>
            <person name="Kunin V."/>
            <person name="Lapidus A."/>
            <person name="Hugenholtz P."/>
            <person name="Patel B."/>
            <person name="Kyrpides N.C."/>
        </authorList>
    </citation>
    <scope>NUCLEOTIDE SEQUENCE [LARGE SCALE GENOMIC DNA]</scope>
    <source>
        <strain evidence="6">H 168 / OCM 544 / DSM 9562</strain>
    </source>
</reference>
<keyword evidence="2 4" id="KW-0808">Transferase</keyword>
<keyword evidence="4" id="KW-0479">Metal-binding</keyword>
<dbReference type="AlphaFoldDB" id="B8D2B3"/>
<organism evidence="5 6">
    <name type="scientific">Halothermothrix orenii (strain H 168 / OCM 544 / DSM 9562)</name>
    <dbReference type="NCBI Taxonomy" id="373903"/>
    <lineage>
        <taxon>Bacteria</taxon>
        <taxon>Bacillati</taxon>
        <taxon>Bacillota</taxon>
        <taxon>Clostridia</taxon>
        <taxon>Halanaerobiales</taxon>
        <taxon>Halothermotrichaceae</taxon>
        <taxon>Halothermothrix</taxon>
    </lineage>
</organism>
<dbReference type="InterPro" id="IPR050362">
    <property type="entry name" value="Cation-dep_OMT"/>
</dbReference>
<dbReference type="PROSITE" id="PS51682">
    <property type="entry name" value="SAM_OMT_I"/>
    <property type="match status" value="1"/>
</dbReference>
<evidence type="ECO:0000256" key="4">
    <source>
        <dbReference type="HAMAP-Rule" id="MF_02217"/>
    </source>
</evidence>
<protein>
    <recommendedName>
        <fullName evidence="4">tRNA 5-hydroxyuridine methyltransferase</fullName>
        <ecNumber evidence="4">2.1.1.-</ecNumber>
    </recommendedName>
    <alternativeName>
        <fullName evidence="4">ho5U methyltransferase</fullName>
    </alternativeName>
</protein>
<evidence type="ECO:0000313" key="5">
    <source>
        <dbReference type="EMBL" id="ACL69340.1"/>
    </source>
</evidence>
<feature type="binding site" evidence="4">
    <location>
        <begin position="107"/>
        <end position="108"/>
    </location>
    <ligand>
        <name>S-adenosyl-L-methionine</name>
        <dbReference type="ChEBI" id="CHEBI:59789"/>
    </ligand>
</feature>
<dbReference type="EC" id="2.1.1.-" evidence="4"/>
<dbReference type="HOGENOM" id="CLU_067676_4_0_9"/>
<keyword evidence="6" id="KW-1185">Reference proteome</keyword>
<dbReference type="PANTHER" id="PTHR10509:SF14">
    <property type="entry name" value="CAFFEOYL-COA O-METHYLTRANSFERASE 3-RELATED"/>
    <property type="match status" value="1"/>
</dbReference>
<dbReference type="GO" id="GO:0030488">
    <property type="term" value="P:tRNA methylation"/>
    <property type="evidence" value="ECO:0007669"/>
    <property type="project" value="UniProtKB-UniRule"/>
</dbReference>
<gene>
    <name evidence="4" type="primary">trmR</name>
    <name evidence="5" type="ordered locus">Hore_05830</name>
</gene>
<dbReference type="SUPFAM" id="SSF53335">
    <property type="entry name" value="S-adenosyl-L-methionine-dependent methyltransferases"/>
    <property type="match status" value="1"/>
</dbReference>
<dbReference type="RefSeq" id="WP_012635528.1">
    <property type="nucleotide sequence ID" value="NC_011899.1"/>
</dbReference>
<comment type="catalytic activity">
    <reaction evidence="4">
        <text>5-hydroxyuridine(34) in tRNA + S-adenosyl-L-methionine = 5-methoxyuridine(34) in tRNA + S-adenosyl-L-homocysteine + H(+)</text>
        <dbReference type="Rhea" id="RHEA:60524"/>
        <dbReference type="Rhea" id="RHEA-COMP:13381"/>
        <dbReference type="Rhea" id="RHEA-COMP:15591"/>
        <dbReference type="ChEBI" id="CHEBI:15378"/>
        <dbReference type="ChEBI" id="CHEBI:57856"/>
        <dbReference type="ChEBI" id="CHEBI:59789"/>
        <dbReference type="ChEBI" id="CHEBI:136877"/>
        <dbReference type="ChEBI" id="CHEBI:143860"/>
    </reaction>
</comment>
<dbReference type="Proteomes" id="UP000000719">
    <property type="component" value="Chromosome"/>
</dbReference>
<dbReference type="GO" id="GO:0008757">
    <property type="term" value="F:S-adenosylmethionine-dependent methyltransferase activity"/>
    <property type="evidence" value="ECO:0007669"/>
    <property type="project" value="TreeGrafter"/>
</dbReference>
<dbReference type="GO" id="GO:0016300">
    <property type="term" value="F:tRNA (uridine) methyltransferase activity"/>
    <property type="evidence" value="ECO:0007669"/>
    <property type="project" value="UniProtKB-UniRule"/>
</dbReference>
<dbReference type="KEGG" id="hor:Hore_05830"/>
<feature type="binding site" evidence="4">
    <location>
        <position position="125"/>
    </location>
    <ligand>
        <name>S-adenosyl-L-methionine</name>
        <dbReference type="ChEBI" id="CHEBI:59789"/>
    </ligand>
</feature>
<evidence type="ECO:0000313" key="6">
    <source>
        <dbReference type="Proteomes" id="UP000000719"/>
    </source>
</evidence>